<dbReference type="Proteomes" id="UP000600171">
    <property type="component" value="Unassembled WGS sequence"/>
</dbReference>
<keyword evidence="3 4" id="KW-0418">Kinase</keyword>
<dbReference type="Pfam" id="PF02595">
    <property type="entry name" value="Gly_kinase"/>
    <property type="match status" value="1"/>
</dbReference>
<comment type="caution">
    <text evidence="5">The sequence shown here is derived from an EMBL/GenBank/DDBJ whole genome shotgun (WGS) entry which is preliminary data.</text>
</comment>
<organism evidence="5 6">
    <name type="scientific">Rothia aerolata</name>
    <dbReference type="NCBI Taxonomy" id="1812262"/>
    <lineage>
        <taxon>Bacteria</taxon>
        <taxon>Bacillati</taxon>
        <taxon>Actinomycetota</taxon>
        <taxon>Actinomycetes</taxon>
        <taxon>Micrococcales</taxon>
        <taxon>Micrococcaceae</taxon>
        <taxon>Rothia</taxon>
    </lineage>
</organism>
<reference evidence="5 6" key="1">
    <citation type="journal article" date="2014" name="Int. J. Syst. Evol. Microbiol.">
        <title>Complete genome sequence of Corynebacterium casei LMG S-19264T (=DSM 44701T), isolated from a smear-ripened cheese.</title>
        <authorList>
            <consortium name="US DOE Joint Genome Institute (JGI-PGF)"/>
            <person name="Walter F."/>
            <person name="Albersmeier A."/>
            <person name="Kalinowski J."/>
            <person name="Ruckert C."/>
        </authorList>
    </citation>
    <scope>NUCLEOTIDE SEQUENCE [LARGE SCALE GENOMIC DNA]</scope>
    <source>
        <strain evidence="5 6">CCM 8669</strain>
    </source>
</reference>
<dbReference type="InterPro" id="IPR018197">
    <property type="entry name" value="Glycerate_kinase_RE-like"/>
</dbReference>
<evidence type="ECO:0000256" key="2">
    <source>
        <dbReference type="ARBA" id="ARBA00022679"/>
    </source>
</evidence>
<protein>
    <submittedName>
        <fullName evidence="5">Glycerate kinase</fullName>
    </submittedName>
</protein>
<keyword evidence="6" id="KW-1185">Reference proteome</keyword>
<dbReference type="RefSeq" id="WP_188359800.1">
    <property type="nucleotide sequence ID" value="NZ_BMDC01000002.1"/>
</dbReference>
<evidence type="ECO:0000313" key="6">
    <source>
        <dbReference type="Proteomes" id="UP000600171"/>
    </source>
</evidence>
<sequence length="415" mass="42062">MAMVIPQRILVAPSGFKGSLSAGEVAQSIAQGIRRVIPGVSVATMPIPDGGEGTAELLAEATGGSLKKTRVTGPVGKPVDSHFALLGGENRGVAVVEMAAAAGLSLVPNDLRDPTQTTTFGVGELMKQAMDTEGVHTILVGCGDSGTSDGGAGALAALGAKIVDEDGAELPLGGAHLGAAHRIDLSGLHPRVNEVRIVLALNQHNVLTGCHGVARVFGPQKGATPEQVEQLDAALTHWAGLLTTARRELSSEDTTDFFTGAGTGASGGLGAGLALLGAELTPRFEALIDSGLAGLNIAEEVSSADLVVTAEGAIDFQTVRGKVPAEIARRAQEQGVPVLALAGSIGEKAYRVHEAGIGAYASIMPLPMDLEDALTNGAELLADSAERCFRLLLLGSSMGAAIAERKNSGLFAVAA</sequence>
<dbReference type="PIRSF" id="PIRSF006078">
    <property type="entry name" value="GlxK"/>
    <property type="match status" value="1"/>
</dbReference>
<dbReference type="PANTHER" id="PTHR21599:SF0">
    <property type="entry name" value="GLYCERATE KINASE"/>
    <property type="match status" value="1"/>
</dbReference>
<dbReference type="InterPro" id="IPR004381">
    <property type="entry name" value="Glycerate_kinase"/>
</dbReference>
<dbReference type="NCBIfam" id="TIGR00045">
    <property type="entry name" value="glycerate kinase"/>
    <property type="match status" value="1"/>
</dbReference>
<dbReference type="InterPro" id="IPR036129">
    <property type="entry name" value="Glycerate_kinase_sf"/>
</dbReference>
<dbReference type="Gene3D" id="3.90.1510.10">
    <property type="entry name" value="Glycerate kinase, domain 2"/>
    <property type="match status" value="1"/>
</dbReference>
<dbReference type="GO" id="GO:0031388">
    <property type="term" value="P:organic acid phosphorylation"/>
    <property type="evidence" value="ECO:0007669"/>
    <property type="project" value="UniProtKB-UniRule"/>
</dbReference>
<evidence type="ECO:0000256" key="4">
    <source>
        <dbReference type="PIRNR" id="PIRNR006078"/>
    </source>
</evidence>
<dbReference type="GO" id="GO:0008887">
    <property type="term" value="F:glycerate kinase activity"/>
    <property type="evidence" value="ECO:0007669"/>
    <property type="project" value="UniProtKB-UniRule"/>
</dbReference>
<dbReference type="SUPFAM" id="SSF110738">
    <property type="entry name" value="Glycerate kinase I"/>
    <property type="match status" value="1"/>
</dbReference>
<dbReference type="Gene3D" id="3.40.50.10350">
    <property type="entry name" value="Glycerate kinase, domain 1"/>
    <property type="match status" value="1"/>
</dbReference>
<proteinExistence type="inferred from homology"/>
<comment type="similarity">
    <text evidence="1 4">Belongs to the glycerate kinase type-1 family.</text>
</comment>
<dbReference type="AlphaFoldDB" id="A0A917IWQ2"/>
<evidence type="ECO:0000313" key="5">
    <source>
        <dbReference type="EMBL" id="GGH63892.1"/>
    </source>
</evidence>
<keyword evidence="2 4" id="KW-0808">Transferase</keyword>
<evidence type="ECO:0000256" key="1">
    <source>
        <dbReference type="ARBA" id="ARBA00006284"/>
    </source>
</evidence>
<dbReference type="InterPro" id="IPR018193">
    <property type="entry name" value="Glyc_kinase_flavodox-like_fold"/>
</dbReference>
<dbReference type="PANTHER" id="PTHR21599">
    <property type="entry name" value="GLYCERATE KINASE"/>
    <property type="match status" value="1"/>
</dbReference>
<name>A0A917IWQ2_9MICC</name>
<gene>
    <name evidence="5" type="ORF">GCM10007359_15650</name>
</gene>
<accession>A0A917IWQ2</accession>
<evidence type="ECO:0000256" key="3">
    <source>
        <dbReference type="ARBA" id="ARBA00022777"/>
    </source>
</evidence>
<dbReference type="EMBL" id="BMDC01000002">
    <property type="protein sequence ID" value="GGH63892.1"/>
    <property type="molecule type" value="Genomic_DNA"/>
</dbReference>